<evidence type="ECO:0000313" key="1">
    <source>
        <dbReference type="EMBL" id="MBD8063383.1"/>
    </source>
</evidence>
<evidence type="ECO:0000313" key="2">
    <source>
        <dbReference type="Proteomes" id="UP000661894"/>
    </source>
</evidence>
<keyword evidence="2" id="KW-1185">Reference proteome</keyword>
<sequence>MGREHDDESTAASGAAPLWMVSLMAQRAALHGRLGEVLAADEHRGESL</sequence>
<evidence type="ECO:0008006" key="3">
    <source>
        <dbReference type="Google" id="ProtNLM"/>
    </source>
</evidence>
<gene>
    <name evidence="1" type="ORF">H9624_13745</name>
</gene>
<organism evidence="1 2">
    <name type="scientific">Oceanitalea stevensii</name>
    <dbReference type="NCBI Taxonomy" id="2763072"/>
    <lineage>
        <taxon>Bacteria</taxon>
        <taxon>Bacillati</taxon>
        <taxon>Actinomycetota</taxon>
        <taxon>Actinomycetes</taxon>
        <taxon>Micrococcales</taxon>
        <taxon>Bogoriellaceae</taxon>
        <taxon>Georgenia</taxon>
    </lineage>
</organism>
<reference evidence="1 2" key="1">
    <citation type="submission" date="2020-08" db="EMBL/GenBank/DDBJ databases">
        <title>A Genomic Blueprint of the Chicken Gut Microbiome.</title>
        <authorList>
            <person name="Gilroy R."/>
            <person name="Ravi A."/>
            <person name="Getino M."/>
            <person name="Pursley I."/>
            <person name="Horton D.L."/>
            <person name="Alikhan N.-F."/>
            <person name="Baker D."/>
            <person name="Gharbi K."/>
            <person name="Hall N."/>
            <person name="Watson M."/>
            <person name="Adriaenssens E.M."/>
            <person name="Foster-Nyarko E."/>
            <person name="Jarju S."/>
            <person name="Secka A."/>
            <person name="Antonio M."/>
            <person name="Oren A."/>
            <person name="Chaudhuri R."/>
            <person name="La Ragione R.M."/>
            <person name="Hildebrand F."/>
            <person name="Pallen M.J."/>
        </authorList>
    </citation>
    <scope>NUCLEOTIDE SEQUENCE [LARGE SCALE GENOMIC DNA]</scope>
    <source>
        <strain evidence="1 2">Sa1BUA1</strain>
    </source>
</reference>
<protein>
    <recommendedName>
        <fullName evidence="3">MarR family transcriptional regulator</fullName>
    </recommendedName>
</protein>
<proteinExistence type="predicted"/>
<dbReference type="RefSeq" id="WP_251840481.1">
    <property type="nucleotide sequence ID" value="NZ_JACSPO010000010.1"/>
</dbReference>
<dbReference type="Proteomes" id="UP000661894">
    <property type="component" value="Unassembled WGS sequence"/>
</dbReference>
<comment type="caution">
    <text evidence="1">The sequence shown here is derived from an EMBL/GenBank/DDBJ whole genome shotgun (WGS) entry which is preliminary data.</text>
</comment>
<dbReference type="EMBL" id="JACSPO010000010">
    <property type="protein sequence ID" value="MBD8063383.1"/>
    <property type="molecule type" value="Genomic_DNA"/>
</dbReference>
<name>A0ABR8Z4W6_9MICO</name>
<accession>A0ABR8Z4W6</accession>